<name>A0A812NNQ2_9DINO</name>
<evidence type="ECO:0000313" key="2">
    <source>
        <dbReference type="Proteomes" id="UP000604046"/>
    </source>
</evidence>
<protein>
    <submittedName>
        <fullName evidence="1">Uncharacterized protein</fullName>
    </submittedName>
</protein>
<proteinExistence type="predicted"/>
<reference evidence="1" key="1">
    <citation type="submission" date="2021-02" db="EMBL/GenBank/DDBJ databases">
        <authorList>
            <person name="Dougan E. K."/>
            <person name="Rhodes N."/>
            <person name="Thang M."/>
            <person name="Chan C."/>
        </authorList>
    </citation>
    <scope>NUCLEOTIDE SEQUENCE</scope>
</reference>
<dbReference type="EMBL" id="CAJNDS010002092">
    <property type="protein sequence ID" value="CAE7321146.1"/>
    <property type="molecule type" value="Genomic_DNA"/>
</dbReference>
<dbReference type="OrthoDB" id="424797at2759"/>
<organism evidence="1 2">
    <name type="scientific">Symbiodinium natans</name>
    <dbReference type="NCBI Taxonomy" id="878477"/>
    <lineage>
        <taxon>Eukaryota</taxon>
        <taxon>Sar</taxon>
        <taxon>Alveolata</taxon>
        <taxon>Dinophyceae</taxon>
        <taxon>Suessiales</taxon>
        <taxon>Symbiodiniaceae</taxon>
        <taxon>Symbiodinium</taxon>
    </lineage>
</organism>
<gene>
    <name evidence="1" type="ORF">SNAT2548_LOCUS16830</name>
</gene>
<dbReference type="AlphaFoldDB" id="A0A812NNQ2"/>
<sequence length="373" mass="41151">MEENLSLLLLGEPHIAHALCSLSLKNIFAVRCCHRSLNQLVCGGPACAGSKLLLHHSSLGSYLGRIDSDPGFLTSWLAANLLQWARMDQIPVMQNVNLQTRQGDAGPTSISRRFVQLNSELARMLAFASLKQTRFSGTAAEHAALHELVVQLPQTVSWNDCRYYDASATTRERKGGGGRCKAEHHWICQKYGVALTIKTKMGDLIVNFVASHELTEVVEERMVYCLLTLPGLDEDECEVPLFRSSSERWIEEKNFSRACPVLNTEALSQLQNLLCDGLCSNSLVLGILFRLLSAPVAAWDMDNFRALEGGNVDKGLGRVNFEDRPTLLWLREEFGIFADSVSGNKSPAASLGVCPLDEPQTLQALTRFLCTTA</sequence>
<dbReference type="Proteomes" id="UP000604046">
    <property type="component" value="Unassembled WGS sequence"/>
</dbReference>
<accession>A0A812NNQ2</accession>
<evidence type="ECO:0000313" key="1">
    <source>
        <dbReference type="EMBL" id="CAE7321146.1"/>
    </source>
</evidence>
<comment type="caution">
    <text evidence="1">The sequence shown here is derived from an EMBL/GenBank/DDBJ whole genome shotgun (WGS) entry which is preliminary data.</text>
</comment>
<keyword evidence="2" id="KW-1185">Reference proteome</keyword>